<sequence>MTIISCKSFKNPNSEKDNFAEFKGGRFGYDYLTLRIYSDSTYYFDRWSHNQVSVKDYGKWNLQNDTLNLNSTESLTESRFPKRKSKKKHFVNVKFSIQNDTLKLYSDSKINNEYSKISNELYRTN</sequence>
<protein>
    <submittedName>
        <fullName evidence="1">Uncharacterized protein</fullName>
    </submittedName>
</protein>
<evidence type="ECO:0000313" key="1">
    <source>
        <dbReference type="EMBL" id="SFJ69729.1"/>
    </source>
</evidence>
<proteinExistence type="predicted"/>
<accession>A0A1I3TH15</accession>
<organism evidence="1 2">
    <name type="scientific">Olleya namhaensis</name>
    <dbReference type="NCBI Taxonomy" id="1144750"/>
    <lineage>
        <taxon>Bacteria</taxon>
        <taxon>Pseudomonadati</taxon>
        <taxon>Bacteroidota</taxon>
        <taxon>Flavobacteriia</taxon>
        <taxon>Flavobacteriales</taxon>
        <taxon>Flavobacteriaceae</taxon>
    </lineage>
</organism>
<dbReference type="AlphaFoldDB" id="A0A1I3TH15"/>
<gene>
    <name evidence="1" type="ORF">SAMN05443431_1361</name>
</gene>
<dbReference type="EMBL" id="FORM01000035">
    <property type="protein sequence ID" value="SFJ69729.1"/>
    <property type="molecule type" value="Genomic_DNA"/>
</dbReference>
<reference evidence="2" key="1">
    <citation type="submission" date="2016-10" db="EMBL/GenBank/DDBJ databases">
        <authorList>
            <person name="Varghese N."/>
            <person name="Submissions S."/>
        </authorList>
    </citation>
    <scope>NUCLEOTIDE SEQUENCE [LARGE SCALE GENOMIC DNA]</scope>
    <source>
        <strain evidence="2">DSM 28881</strain>
    </source>
</reference>
<evidence type="ECO:0000313" key="2">
    <source>
        <dbReference type="Proteomes" id="UP000199559"/>
    </source>
</evidence>
<dbReference type="Proteomes" id="UP000199559">
    <property type="component" value="Unassembled WGS sequence"/>
</dbReference>
<keyword evidence="2" id="KW-1185">Reference proteome</keyword>
<name>A0A1I3TH15_9FLAO</name>